<accession>A0AAD8URL8</accession>
<feature type="region of interest" description="Disordered" evidence="2">
    <location>
        <begin position="80"/>
        <end position="105"/>
    </location>
</feature>
<proteinExistence type="predicted"/>
<comment type="caution">
    <text evidence="3">The sequence shown here is derived from an EMBL/GenBank/DDBJ whole genome shotgun (WGS) entry which is preliminary data.</text>
</comment>
<feature type="coiled-coil region" evidence="1">
    <location>
        <begin position="879"/>
        <end position="918"/>
    </location>
</feature>
<evidence type="ECO:0000256" key="1">
    <source>
        <dbReference type="SAM" id="Coils"/>
    </source>
</evidence>
<protein>
    <submittedName>
        <fullName evidence="3">Uncharacterized protein</fullName>
    </submittedName>
</protein>
<organism evidence="3 4">
    <name type="scientific">Glomerella acutata</name>
    <name type="common">Colletotrichum acutatum</name>
    <dbReference type="NCBI Taxonomy" id="27357"/>
    <lineage>
        <taxon>Eukaryota</taxon>
        <taxon>Fungi</taxon>
        <taxon>Dikarya</taxon>
        <taxon>Ascomycota</taxon>
        <taxon>Pezizomycotina</taxon>
        <taxon>Sordariomycetes</taxon>
        <taxon>Hypocreomycetidae</taxon>
        <taxon>Glomerellales</taxon>
        <taxon>Glomerellaceae</taxon>
        <taxon>Colletotrichum</taxon>
        <taxon>Colletotrichum acutatum species complex</taxon>
    </lineage>
</organism>
<evidence type="ECO:0000256" key="2">
    <source>
        <dbReference type="SAM" id="MobiDB-lite"/>
    </source>
</evidence>
<keyword evidence="1" id="KW-0175">Coiled coil</keyword>
<dbReference type="EMBL" id="JAHMHS010000023">
    <property type="protein sequence ID" value="KAK1727567.1"/>
    <property type="molecule type" value="Genomic_DNA"/>
</dbReference>
<dbReference type="GeneID" id="85394177"/>
<dbReference type="RefSeq" id="XP_060367622.1">
    <property type="nucleotide sequence ID" value="XM_060510278.1"/>
</dbReference>
<gene>
    <name evidence="3" type="ORF">BDZ83DRAFT_649440</name>
</gene>
<keyword evidence="4" id="KW-1185">Reference proteome</keyword>
<feature type="compositionally biased region" description="Low complexity" evidence="2">
    <location>
        <begin position="83"/>
        <end position="105"/>
    </location>
</feature>
<sequence>MAGRSGKVGTLHELSHVPYLSSCHFDLVPPARSKTADGEAGYEVRRRLSSISHFFQLPDFPRHDGITQKANPCYLGMEEQHSADSTTDVDTSTHSPAASTTLSSSELTLRFPRPQGNRQLASWISSSEPDIMTPSEAPEDVAALSESTYEFINTDDESQDGRGTEAESLSSFDYARPDDVHSLAGTEQTEDMTNQSDTDSEDSEDAAQDRSRASSIQYAEQSLLNPSSRVATPPLGVDGSMDISQHTPLVQSIEFDETQDPVYFKQVSVKHTIHTFTEEQSTSIAKTLNFPDQSKRLIAAVRQTMASHCLATKEPLRIMYTGSHAARHDIIYKISSAFTASTSADGCGISEDAGIYNVVPISSLGSPKVPEVELMKTSQYQIKVENCTAAKEVVYQGERFLGDTVYHITVDGDRTYQSAFAPSGSIIEPSWTLPHVAIFYVTENDDEAATSTRNAAWNFVQRHAVPSIFISNDEVYHQPTTTWDEMINQHAIHICVESSDRAMPSTKLPIDLTSFLNIDARQMNRNLAYLTGLYDHADWRKSKCNSNTMGKTVRHAWRRVVETMEDIDLWSVGQTTFLVFSVIATALLSNYFLAGVSNTPPLSTVSSTTASTLSPLTSTVLSTSTSTINLSTTTIRVAQKASATSNTAVAPFAELADFIADKFPDKAYVCSAEKVSRNEILIKIPSGTKTSWLAKDSITIDVLKGERSIKTRFSSTDEGILIEIPKSEAHGILTIAVNTTRKPKVNETFVVDLGKTVLERYLGYGKAVASHVLDTANSVAHQAEERAFDLSSFNILSLDSIVADARGLSTRITARAANAANAIVKGSVELSENLQSLRNPQRLQEFRDRANIVFTKAQLQSRLLALKVLQKTEEHKVYLDKAKKHMEKLRLTATEAHNQRLDKEKKEMRARRKRERLAARCQTGYGFSRWTQQCRQQG</sequence>
<reference evidence="3" key="1">
    <citation type="submission" date="2021-12" db="EMBL/GenBank/DDBJ databases">
        <title>Comparative genomics, transcriptomics and evolutionary studies reveal genomic signatures of adaptation to plant cell wall in hemibiotrophic fungi.</title>
        <authorList>
            <consortium name="DOE Joint Genome Institute"/>
            <person name="Baroncelli R."/>
            <person name="Diaz J.F."/>
            <person name="Benocci T."/>
            <person name="Peng M."/>
            <person name="Battaglia E."/>
            <person name="Haridas S."/>
            <person name="Andreopoulos W."/>
            <person name="Labutti K."/>
            <person name="Pangilinan J."/>
            <person name="Floch G.L."/>
            <person name="Makela M.R."/>
            <person name="Henrissat B."/>
            <person name="Grigoriev I.V."/>
            <person name="Crouch J.A."/>
            <person name="De Vries R.P."/>
            <person name="Sukno S.A."/>
            <person name="Thon M.R."/>
        </authorList>
    </citation>
    <scope>NUCLEOTIDE SEQUENCE</scope>
    <source>
        <strain evidence="3">CBS 112980</strain>
    </source>
</reference>
<dbReference type="Proteomes" id="UP001244207">
    <property type="component" value="Unassembled WGS sequence"/>
</dbReference>
<evidence type="ECO:0000313" key="4">
    <source>
        <dbReference type="Proteomes" id="UP001244207"/>
    </source>
</evidence>
<feature type="compositionally biased region" description="Polar residues" evidence="2">
    <location>
        <begin position="185"/>
        <end position="194"/>
    </location>
</feature>
<name>A0AAD8URL8_GLOAC</name>
<dbReference type="AlphaFoldDB" id="A0AAD8URL8"/>
<feature type="region of interest" description="Disordered" evidence="2">
    <location>
        <begin position="153"/>
        <end position="239"/>
    </location>
</feature>
<evidence type="ECO:0000313" key="3">
    <source>
        <dbReference type="EMBL" id="KAK1727567.1"/>
    </source>
</evidence>
<feature type="compositionally biased region" description="Polar residues" evidence="2">
    <location>
        <begin position="213"/>
        <end position="230"/>
    </location>
</feature>